<accession>A0A4S8HWW3</accession>
<name>A0A4S8HWW3_9BACT</name>
<keyword evidence="4" id="KW-1185">Reference proteome</keyword>
<comment type="caution">
    <text evidence="3">The sequence shown here is derived from an EMBL/GenBank/DDBJ whole genome shotgun (WGS) entry which is preliminary data.</text>
</comment>
<dbReference type="RefSeq" id="WP_136576901.1">
    <property type="nucleotide sequence ID" value="NZ_STFF01000002.1"/>
</dbReference>
<proteinExistence type="predicted"/>
<reference evidence="3 4" key="1">
    <citation type="submission" date="2019-04" db="EMBL/GenBank/DDBJ databases">
        <title>Niastella caeni sp. nov., isolated from activated sludge.</title>
        <authorList>
            <person name="Sheng M."/>
        </authorList>
    </citation>
    <scope>NUCLEOTIDE SEQUENCE [LARGE SCALE GENOMIC DNA]</scope>
    <source>
        <strain evidence="3 4">HX-2-15</strain>
    </source>
</reference>
<sequence>MRSYYLSLSFFTIHRPSCHIIITLLLLTLLTDSVHSQVNAYASVTAITTTAGKPELAIAHIDQTYHTFAVGEQVVIIQMQDNVIGSNTGNNADFGRLSTIAGVGLYEVDTISSITSTTMTLTSPLHNTYAISNNSSVQVVSFTSLGSYNFTTTANITAVPWNAALGIGGVVAFQVHGTLTLNHSIITDGQGFAGGNIFIDSTKQACNVSASAYATATTIYAAKGDGIYINTTGFTRGRAPLLTGGGGGSANNGGGGGGGNFSMGGEGGPGFNCTLNPTGGLGGIAIGSYMAAGSRLAMGGGGGGGQGNERSQTPGSSGGGIIIIKADTLTTGCSDATVKISANGMNAIPTTSPGNDGAGGGGAGGTIYLQVGHYNVPSACQLTIQANGGSGGNVNHRDEHGGGGGGGQGAIIFQGYLPTTNITATTLPGQGGLNGNLSGATRAGSGEGPDNAGIIVLGVILPARLLYFSADNINNQAVLHWTGEEDAAVSYHVQQATDAYKFIDIGIVKGTGDGSTITNYTFTDPKSRTGKNYYRLVITGEASAIPSYSSIVSINLSSSDEIPVAYPNPAHDHFRIRVNDVNNHKNYRVTITDLAGHIIFTSICKQVSGIITVTGVKHLKTGLYLFKVTGEGYGKTGKLLIK</sequence>
<dbReference type="EMBL" id="STFF01000002">
    <property type="protein sequence ID" value="THU40147.1"/>
    <property type="molecule type" value="Genomic_DNA"/>
</dbReference>
<dbReference type="InterPro" id="IPR026444">
    <property type="entry name" value="Secre_tail"/>
</dbReference>
<dbReference type="Pfam" id="PF18962">
    <property type="entry name" value="Por_Secre_tail"/>
    <property type="match status" value="1"/>
</dbReference>
<dbReference type="Proteomes" id="UP000306918">
    <property type="component" value="Unassembled WGS sequence"/>
</dbReference>
<feature type="region of interest" description="Disordered" evidence="1">
    <location>
        <begin position="300"/>
        <end position="319"/>
    </location>
</feature>
<gene>
    <name evidence="3" type="ORF">FAM09_09715</name>
</gene>
<dbReference type="AlphaFoldDB" id="A0A4S8HWW3"/>
<evidence type="ECO:0000313" key="4">
    <source>
        <dbReference type="Proteomes" id="UP000306918"/>
    </source>
</evidence>
<feature type="domain" description="Secretion system C-terminal sorting" evidence="2">
    <location>
        <begin position="566"/>
        <end position="641"/>
    </location>
</feature>
<evidence type="ECO:0000259" key="2">
    <source>
        <dbReference type="Pfam" id="PF18962"/>
    </source>
</evidence>
<organism evidence="3 4">
    <name type="scientific">Niastella caeni</name>
    <dbReference type="NCBI Taxonomy" id="2569763"/>
    <lineage>
        <taxon>Bacteria</taxon>
        <taxon>Pseudomonadati</taxon>
        <taxon>Bacteroidota</taxon>
        <taxon>Chitinophagia</taxon>
        <taxon>Chitinophagales</taxon>
        <taxon>Chitinophagaceae</taxon>
        <taxon>Niastella</taxon>
    </lineage>
</organism>
<evidence type="ECO:0000313" key="3">
    <source>
        <dbReference type="EMBL" id="THU40147.1"/>
    </source>
</evidence>
<evidence type="ECO:0000256" key="1">
    <source>
        <dbReference type="SAM" id="MobiDB-lite"/>
    </source>
</evidence>
<dbReference type="OrthoDB" id="1490051at2"/>
<protein>
    <submittedName>
        <fullName evidence="3">T9SS type A sorting domain-containing protein</fullName>
    </submittedName>
</protein>
<dbReference type="NCBIfam" id="TIGR04183">
    <property type="entry name" value="Por_Secre_tail"/>
    <property type="match status" value="1"/>
</dbReference>